<keyword evidence="1" id="KW-1185">Reference proteome</keyword>
<proteinExistence type="predicted"/>
<protein>
    <submittedName>
        <fullName evidence="2">Uncharacterized protein</fullName>
    </submittedName>
</protein>
<accession>A0A914RE70</accession>
<dbReference type="AlphaFoldDB" id="A0A914RE70"/>
<evidence type="ECO:0000313" key="1">
    <source>
        <dbReference type="Proteomes" id="UP000887564"/>
    </source>
</evidence>
<evidence type="ECO:0000313" key="2">
    <source>
        <dbReference type="WBParaSite" id="PEQ_0000494101-mRNA-1"/>
    </source>
</evidence>
<reference evidence="2" key="1">
    <citation type="submission" date="2022-11" db="UniProtKB">
        <authorList>
            <consortium name="WormBaseParasite"/>
        </authorList>
    </citation>
    <scope>IDENTIFICATION</scope>
</reference>
<dbReference type="Proteomes" id="UP000887564">
    <property type="component" value="Unplaced"/>
</dbReference>
<dbReference type="WBParaSite" id="PEQ_0000494101-mRNA-1">
    <property type="protein sequence ID" value="PEQ_0000494101-mRNA-1"/>
    <property type="gene ID" value="PEQ_0000494101"/>
</dbReference>
<name>A0A914RE70_PAREQ</name>
<organism evidence="1 2">
    <name type="scientific">Parascaris equorum</name>
    <name type="common">Equine roundworm</name>
    <dbReference type="NCBI Taxonomy" id="6256"/>
    <lineage>
        <taxon>Eukaryota</taxon>
        <taxon>Metazoa</taxon>
        <taxon>Ecdysozoa</taxon>
        <taxon>Nematoda</taxon>
        <taxon>Chromadorea</taxon>
        <taxon>Rhabditida</taxon>
        <taxon>Spirurina</taxon>
        <taxon>Ascaridomorpha</taxon>
        <taxon>Ascaridoidea</taxon>
        <taxon>Ascarididae</taxon>
        <taxon>Parascaris</taxon>
    </lineage>
</organism>
<sequence>MPNNPVLQAFASHVFYHRRAVCSTGKLTLRSQREYGNQTTNYK</sequence>